<feature type="domain" description="Protein kinase" evidence="1">
    <location>
        <begin position="148"/>
        <end position="507"/>
    </location>
</feature>
<dbReference type="InterPro" id="IPR004147">
    <property type="entry name" value="ABC1_dom"/>
</dbReference>
<accession>A0AB34IN72</accession>
<dbReference type="GO" id="GO:0005524">
    <property type="term" value="F:ATP binding"/>
    <property type="evidence" value="ECO:0007669"/>
    <property type="project" value="InterPro"/>
</dbReference>
<sequence length="548" mass="59700">MASPAPSQPASIAFPRPLSPLERMQRQLSFSVQALPVVLSYLRLHTTFRLRERLLNQCLSDEECEVLWDEQHERGAATISRAFNDLKGFYVKVGQIIASRQDLFPRQYTEKLSGLTDMLDPMPGSLARAVIAQELLHEGEEFDSVFAEFDDAPLGAASVAQVHRAVLTEAYGGAEVAVKVQRPNIEAKLLGDVATLKALSKNFRNMEAVPVDYYIVFSELEERDAQLADEFDFVNEAAAMERIGAALCTSPDGLPCVPPLVTPRPVAGLVSRRVLVMDYLRGEPLSRAVETMRRRGLAPDSAEARLFGRQLLRALTEAFGRTILETGFFHADPHPGNIFVLDDGRVGLIDFGQVKQISGRNRETLAKVMIALTDRSSDTDPEQLAAISKLALELGVRLQEDAPDEGPAATAMWLFDGSVDKLPGGFDTGELSPNSPVSVLKSFPQDLVLVGRSTVLIKGIAARLGVKWSLANEWAPIARRVLSRSKRPPAGEAPRLRAIVQLLGAWLRAKTALALRKLPPPMLRLLARAAACLPERGGGGRKGGAPAS</sequence>
<evidence type="ECO:0000259" key="1">
    <source>
        <dbReference type="PROSITE" id="PS50011"/>
    </source>
</evidence>
<protein>
    <recommendedName>
        <fullName evidence="1">Protein kinase domain-containing protein</fullName>
    </recommendedName>
</protein>
<dbReference type="InterPro" id="IPR051130">
    <property type="entry name" value="Mito_struct-func_regulator"/>
</dbReference>
<dbReference type="Pfam" id="PF03109">
    <property type="entry name" value="ABC1"/>
    <property type="match status" value="1"/>
</dbReference>
<dbReference type="Gene3D" id="1.10.510.10">
    <property type="entry name" value="Transferase(Phosphotransferase) domain 1"/>
    <property type="match status" value="1"/>
</dbReference>
<dbReference type="AlphaFoldDB" id="A0AB34IN72"/>
<comment type="caution">
    <text evidence="2">The sequence shown here is derived from an EMBL/GenBank/DDBJ whole genome shotgun (WGS) entry which is preliminary data.</text>
</comment>
<dbReference type="PANTHER" id="PTHR43173:SF12">
    <property type="entry name" value="PROTEIN KINASE SUPERFAMILY PROTEIN"/>
    <property type="match status" value="1"/>
</dbReference>
<keyword evidence="3" id="KW-1185">Reference proteome</keyword>
<evidence type="ECO:0000313" key="2">
    <source>
        <dbReference type="EMBL" id="KAL1503856.1"/>
    </source>
</evidence>
<evidence type="ECO:0000313" key="3">
    <source>
        <dbReference type="Proteomes" id="UP001515480"/>
    </source>
</evidence>
<proteinExistence type="predicted"/>
<dbReference type="InterPro" id="IPR011009">
    <property type="entry name" value="Kinase-like_dom_sf"/>
</dbReference>
<dbReference type="CDD" id="cd05121">
    <property type="entry name" value="ABC1_ADCK3-like"/>
    <property type="match status" value="1"/>
</dbReference>
<dbReference type="PANTHER" id="PTHR43173">
    <property type="entry name" value="ABC1 FAMILY PROTEIN"/>
    <property type="match status" value="1"/>
</dbReference>
<dbReference type="Proteomes" id="UP001515480">
    <property type="component" value="Unassembled WGS sequence"/>
</dbReference>
<reference evidence="2 3" key="1">
    <citation type="journal article" date="2024" name="Science">
        <title>Giant polyketide synthase enzymes in the biosynthesis of giant marine polyether toxins.</title>
        <authorList>
            <person name="Fallon T.R."/>
            <person name="Shende V.V."/>
            <person name="Wierzbicki I.H."/>
            <person name="Pendleton A.L."/>
            <person name="Watervoot N.F."/>
            <person name="Auber R.P."/>
            <person name="Gonzalez D.J."/>
            <person name="Wisecaver J.H."/>
            <person name="Moore B.S."/>
        </authorList>
    </citation>
    <scope>NUCLEOTIDE SEQUENCE [LARGE SCALE GENOMIC DNA]</scope>
    <source>
        <strain evidence="2 3">12B1</strain>
    </source>
</reference>
<organism evidence="2 3">
    <name type="scientific">Prymnesium parvum</name>
    <name type="common">Toxic golden alga</name>
    <dbReference type="NCBI Taxonomy" id="97485"/>
    <lineage>
        <taxon>Eukaryota</taxon>
        <taxon>Haptista</taxon>
        <taxon>Haptophyta</taxon>
        <taxon>Prymnesiophyceae</taxon>
        <taxon>Prymnesiales</taxon>
        <taxon>Prymnesiaceae</taxon>
        <taxon>Prymnesium</taxon>
    </lineage>
</organism>
<dbReference type="EMBL" id="JBGBPQ010000021">
    <property type="protein sequence ID" value="KAL1503856.1"/>
    <property type="molecule type" value="Genomic_DNA"/>
</dbReference>
<dbReference type="GO" id="GO:0004672">
    <property type="term" value="F:protein kinase activity"/>
    <property type="evidence" value="ECO:0007669"/>
    <property type="project" value="InterPro"/>
</dbReference>
<dbReference type="SUPFAM" id="SSF56112">
    <property type="entry name" value="Protein kinase-like (PK-like)"/>
    <property type="match status" value="1"/>
</dbReference>
<dbReference type="InterPro" id="IPR000719">
    <property type="entry name" value="Prot_kinase_dom"/>
</dbReference>
<dbReference type="PROSITE" id="PS50011">
    <property type="entry name" value="PROTEIN_KINASE_DOM"/>
    <property type="match status" value="1"/>
</dbReference>
<name>A0AB34IN72_PRYPA</name>
<gene>
    <name evidence="2" type="ORF">AB1Y20_012320</name>
</gene>